<proteinExistence type="predicted"/>
<dbReference type="AlphaFoldDB" id="R7VF26"/>
<evidence type="ECO:0000313" key="3">
    <source>
        <dbReference type="Proteomes" id="UP000014760"/>
    </source>
</evidence>
<accession>R7VF26</accession>
<keyword evidence="3" id="KW-1185">Reference proteome</keyword>
<evidence type="ECO:0000313" key="2">
    <source>
        <dbReference type="EnsemblMetazoa" id="CapteP185175"/>
    </source>
</evidence>
<name>R7VF26_CAPTE</name>
<reference evidence="2" key="3">
    <citation type="submission" date="2015-06" db="UniProtKB">
        <authorList>
            <consortium name="EnsemblMetazoa"/>
        </authorList>
    </citation>
    <scope>IDENTIFICATION</scope>
</reference>
<dbReference type="EnsemblMetazoa" id="CapteT185175">
    <property type="protein sequence ID" value="CapteP185175"/>
    <property type="gene ID" value="CapteG185175"/>
</dbReference>
<organism evidence="1">
    <name type="scientific">Capitella teleta</name>
    <name type="common">Polychaete worm</name>
    <dbReference type="NCBI Taxonomy" id="283909"/>
    <lineage>
        <taxon>Eukaryota</taxon>
        <taxon>Metazoa</taxon>
        <taxon>Spiralia</taxon>
        <taxon>Lophotrochozoa</taxon>
        <taxon>Annelida</taxon>
        <taxon>Polychaeta</taxon>
        <taxon>Sedentaria</taxon>
        <taxon>Scolecida</taxon>
        <taxon>Capitellidae</taxon>
        <taxon>Capitella</taxon>
    </lineage>
</organism>
<reference evidence="3" key="1">
    <citation type="submission" date="2012-12" db="EMBL/GenBank/DDBJ databases">
        <authorList>
            <person name="Hellsten U."/>
            <person name="Grimwood J."/>
            <person name="Chapman J.A."/>
            <person name="Shapiro H."/>
            <person name="Aerts A."/>
            <person name="Otillar R.P."/>
            <person name="Terry A.Y."/>
            <person name="Boore J.L."/>
            <person name="Simakov O."/>
            <person name="Marletaz F."/>
            <person name="Cho S.-J."/>
            <person name="Edsinger-Gonzales E."/>
            <person name="Havlak P."/>
            <person name="Kuo D.-H."/>
            <person name="Larsson T."/>
            <person name="Lv J."/>
            <person name="Arendt D."/>
            <person name="Savage R."/>
            <person name="Osoegawa K."/>
            <person name="de Jong P."/>
            <person name="Lindberg D.R."/>
            <person name="Seaver E.C."/>
            <person name="Weisblat D.A."/>
            <person name="Putnam N.H."/>
            <person name="Grigoriev I.V."/>
            <person name="Rokhsar D.S."/>
        </authorList>
    </citation>
    <scope>NUCLEOTIDE SEQUENCE</scope>
    <source>
        <strain evidence="3">I ESC-2004</strain>
    </source>
</reference>
<sequence>MCIFFVLAPSALADALPAKLAPFNHGHRVRPSGRFPSDRLSPRDSMMAADGSVLYGESSDQHSDGKKIHECRICPCGPHDDIVQKAKQSKASNCHLNDLMRVAFKILYINSM</sequence>
<dbReference type="EMBL" id="KB294651">
    <property type="protein sequence ID" value="ELU14270.1"/>
    <property type="molecule type" value="Genomic_DNA"/>
</dbReference>
<evidence type="ECO:0000313" key="1">
    <source>
        <dbReference type="EMBL" id="ELU14270.1"/>
    </source>
</evidence>
<dbReference type="Proteomes" id="UP000014760">
    <property type="component" value="Unassembled WGS sequence"/>
</dbReference>
<dbReference type="HOGENOM" id="CLU_2148207_0_0_1"/>
<dbReference type="EMBL" id="AMQN01018632">
    <property type="status" value="NOT_ANNOTATED_CDS"/>
    <property type="molecule type" value="Genomic_DNA"/>
</dbReference>
<reference evidence="1 3" key="2">
    <citation type="journal article" date="2013" name="Nature">
        <title>Insights into bilaterian evolution from three spiralian genomes.</title>
        <authorList>
            <person name="Simakov O."/>
            <person name="Marletaz F."/>
            <person name="Cho S.J."/>
            <person name="Edsinger-Gonzales E."/>
            <person name="Havlak P."/>
            <person name="Hellsten U."/>
            <person name="Kuo D.H."/>
            <person name="Larsson T."/>
            <person name="Lv J."/>
            <person name="Arendt D."/>
            <person name="Savage R."/>
            <person name="Osoegawa K."/>
            <person name="de Jong P."/>
            <person name="Grimwood J."/>
            <person name="Chapman J.A."/>
            <person name="Shapiro H."/>
            <person name="Aerts A."/>
            <person name="Otillar R.P."/>
            <person name="Terry A.Y."/>
            <person name="Boore J.L."/>
            <person name="Grigoriev I.V."/>
            <person name="Lindberg D.R."/>
            <person name="Seaver E.C."/>
            <person name="Weisblat D.A."/>
            <person name="Putnam N.H."/>
            <person name="Rokhsar D.S."/>
        </authorList>
    </citation>
    <scope>NUCLEOTIDE SEQUENCE</scope>
    <source>
        <strain evidence="1 3">I ESC-2004</strain>
    </source>
</reference>
<gene>
    <name evidence="1" type="ORF">CAPTEDRAFT_185175</name>
</gene>
<protein>
    <submittedName>
        <fullName evidence="1 2">Uncharacterized protein</fullName>
    </submittedName>
</protein>